<feature type="region of interest" description="Disordered" evidence="1">
    <location>
        <begin position="396"/>
        <end position="491"/>
    </location>
</feature>
<evidence type="ECO:0000259" key="3">
    <source>
        <dbReference type="PROSITE" id="PS51708"/>
    </source>
</evidence>
<name>A0AA41XDM0_9MICO</name>
<dbReference type="CDD" id="cd07374">
    <property type="entry name" value="CYTH-like_Pase"/>
    <property type="match status" value="1"/>
</dbReference>
<dbReference type="Gene3D" id="1.40.20.10">
    <property type="entry name" value="CHAD domain"/>
    <property type="match status" value="1"/>
</dbReference>
<dbReference type="PANTHER" id="PTHR39339:SF1">
    <property type="entry name" value="CHAD DOMAIN-CONTAINING PROTEIN"/>
    <property type="match status" value="1"/>
</dbReference>
<dbReference type="InterPro" id="IPR033469">
    <property type="entry name" value="CYTH-like_dom_sf"/>
</dbReference>
<evidence type="ECO:0000313" key="4">
    <source>
        <dbReference type="EMBL" id="MCS5726271.1"/>
    </source>
</evidence>
<sequence length="602" mass="63349">MDHTTQIEIERKYAVDESTPLPELKGIAVGEGGELEVRALEAVQLEAVYFDTADGALSQQRIALRRRQGGHDAGWHVKLPAAEGREELQWPLEPPAALPREGAESDPQVPAGVREAVIVHVRDHELTPLARLSTVRRITELVDASGAVVVEIADDTVTATDARAGVVRAWREWEAELGPAAPATAEERGGLLDQVEAVLLAAGARHSPSVSKLAQALGRTGLGEPGTALDDAMPEAGSDAPASGGLHAVTPEPVDGPLGAGLRELVERIRELDPAVRADEPEAVHRMRVAVRRLKTVLAVRRADLPEQTEEVRAGLQRLGQVLGEARDLEVRATLAGEALDAVKALRGSDDADARRRLIDGTADERARALDGLRAHLSDEPYLRLLDSLEVLVGPAGASDPDSGDESVAPAKGGRKSKSKDKDKAGGGGGKKAKAARKAAEEARAASDAAQKADRAAARKALRKASKRAVRRSVSADAAAPAVPGGGTPGASILESAKATAGLHRSRKAARRLRYVADFETGTGATDARATSATAERLQDALGDHRDAAVFAEYVLLTAGRAEAAGESGFTYGVLYQRFLDRAAEALDEAAAARRALRRAVD</sequence>
<evidence type="ECO:0000313" key="5">
    <source>
        <dbReference type="Proteomes" id="UP001165587"/>
    </source>
</evidence>
<dbReference type="AlphaFoldDB" id="A0AA41XDM0"/>
<dbReference type="PROSITE" id="PS51707">
    <property type="entry name" value="CYTH"/>
    <property type="match status" value="1"/>
</dbReference>
<dbReference type="InterPro" id="IPR023577">
    <property type="entry name" value="CYTH_domain"/>
</dbReference>
<organism evidence="4 5">
    <name type="scientific">Herbiconiux oxytropis</name>
    <dbReference type="NCBI Taxonomy" id="2970915"/>
    <lineage>
        <taxon>Bacteria</taxon>
        <taxon>Bacillati</taxon>
        <taxon>Actinomycetota</taxon>
        <taxon>Actinomycetes</taxon>
        <taxon>Micrococcales</taxon>
        <taxon>Microbacteriaceae</taxon>
        <taxon>Herbiconiux</taxon>
    </lineage>
</organism>
<reference evidence="4" key="1">
    <citation type="submission" date="2022-08" db="EMBL/GenBank/DDBJ databases">
        <authorList>
            <person name="Deng Y."/>
            <person name="Han X.-F."/>
            <person name="Zhang Y.-Q."/>
        </authorList>
    </citation>
    <scope>NUCLEOTIDE SEQUENCE</scope>
    <source>
        <strain evidence="4">CPCC 203407</strain>
    </source>
</reference>
<dbReference type="Pfam" id="PF05235">
    <property type="entry name" value="CHAD"/>
    <property type="match status" value="1"/>
</dbReference>
<feature type="compositionally biased region" description="Basic residues" evidence="1">
    <location>
        <begin position="458"/>
        <end position="471"/>
    </location>
</feature>
<keyword evidence="5" id="KW-1185">Reference proteome</keyword>
<dbReference type="Gene3D" id="2.40.320.10">
    <property type="entry name" value="Hypothetical Protein Pfu-838710-001"/>
    <property type="match status" value="1"/>
</dbReference>
<dbReference type="EMBL" id="JANLCK010000004">
    <property type="protein sequence ID" value="MCS5726271.1"/>
    <property type="molecule type" value="Genomic_DNA"/>
</dbReference>
<evidence type="ECO:0000259" key="2">
    <source>
        <dbReference type="PROSITE" id="PS51707"/>
    </source>
</evidence>
<accession>A0AA41XDM0</accession>
<feature type="compositionally biased region" description="Low complexity" evidence="1">
    <location>
        <begin position="472"/>
        <end position="483"/>
    </location>
</feature>
<dbReference type="SUPFAM" id="SSF55154">
    <property type="entry name" value="CYTH-like phosphatases"/>
    <property type="match status" value="1"/>
</dbReference>
<dbReference type="InterPro" id="IPR038186">
    <property type="entry name" value="CHAD_dom_sf"/>
</dbReference>
<dbReference type="SMART" id="SM00880">
    <property type="entry name" value="CHAD"/>
    <property type="match status" value="1"/>
</dbReference>
<dbReference type="PROSITE" id="PS51708">
    <property type="entry name" value="CHAD"/>
    <property type="match status" value="1"/>
</dbReference>
<dbReference type="Pfam" id="PF01928">
    <property type="entry name" value="CYTH"/>
    <property type="match status" value="1"/>
</dbReference>
<dbReference type="Proteomes" id="UP001165587">
    <property type="component" value="Unassembled WGS sequence"/>
</dbReference>
<protein>
    <submittedName>
        <fullName evidence="4">CYTH and CHAD domain-containing protein</fullName>
    </submittedName>
</protein>
<dbReference type="InterPro" id="IPR007899">
    <property type="entry name" value="CHAD_dom"/>
</dbReference>
<feature type="compositionally biased region" description="Basic and acidic residues" evidence="1">
    <location>
        <begin position="438"/>
        <end position="457"/>
    </location>
</feature>
<dbReference type="SMART" id="SM01118">
    <property type="entry name" value="CYTH"/>
    <property type="match status" value="1"/>
</dbReference>
<feature type="domain" description="CYTH" evidence="2">
    <location>
        <begin position="6"/>
        <end position="220"/>
    </location>
</feature>
<feature type="domain" description="CHAD" evidence="3">
    <location>
        <begin position="251"/>
        <end position="599"/>
    </location>
</feature>
<comment type="caution">
    <text evidence="4">The sequence shown here is derived from an EMBL/GenBank/DDBJ whole genome shotgun (WGS) entry which is preliminary data.</text>
</comment>
<evidence type="ECO:0000256" key="1">
    <source>
        <dbReference type="SAM" id="MobiDB-lite"/>
    </source>
</evidence>
<proteinExistence type="predicted"/>
<gene>
    <name evidence="4" type="ORF">N1028_10240</name>
</gene>
<dbReference type="RefSeq" id="WP_259527722.1">
    <property type="nucleotide sequence ID" value="NZ_JANLCK010000004.1"/>
</dbReference>
<dbReference type="PANTHER" id="PTHR39339">
    <property type="entry name" value="SLR1444 PROTEIN"/>
    <property type="match status" value="1"/>
</dbReference>